<comment type="caution">
    <text evidence="2">The sequence shown here is derived from an EMBL/GenBank/DDBJ whole genome shotgun (WGS) entry which is preliminary data.</text>
</comment>
<keyword evidence="3" id="KW-1185">Reference proteome</keyword>
<reference evidence="2 3" key="1">
    <citation type="submission" date="2024-10" db="EMBL/GenBank/DDBJ databases">
        <title>The Natural Products Discovery Center: Release of the First 8490 Sequenced Strains for Exploring Actinobacteria Biosynthetic Diversity.</title>
        <authorList>
            <person name="Kalkreuter E."/>
            <person name="Kautsar S.A."/>
            <person name="Yang D."/>
            <person name="Bader C.D."/>
            <person name="Teijaro C.N."/>
            <person name="Fluegel L."/>
            <person name="Davis C.M."/>
            <person name="Simpson J.R."/>
            <person name="Lauterbach L."/>
            <person name="Steele A.D."/>
            <person name="Gui C."/>
            <person name="Meng S."/>
            <person name="Li G."/>
            <person name="Viehrig K."/>
            <person name="Ye F."/>
            <person name="Su P."/>
            <person name="Kiefer A.F."/>
            <person name="Nichols A."/>
            <person name="Cepeda A.J."/>
            <person name="Yan W."/>
            <person name="Fan B."/>
            <person name="Jiang Y."/>
            <person name="Adhikari A."/>
            <person name="Zheng C.-J."/>
            <person name="Schuster L."/>
            <person name="Cowan T.M."/>
            <person name="Smanski M.J."/>
            <person name="Chevrette M.G."/>
            <person name="De Carvalho L.P.S."/>
            <person name="Shen B."/>
        </authorList>
    </citation>
    <scope>NUCLEOTIDE SEQUENCE [LARGE SCALE GENOMIC DNA]</scope>
    <source>
        <strain evidence="2 3">NPDC001281</strain>
    </source>
</reference>
<dbReference type="PANTHER" id="PTHR11717">
    <property type="entry name" value="LOW MOLECULAR WEIGHT PROTEIN TYROSINE PHOSPHATASE"/>
    <property type="match status" value="1"/>
</dbReference>
<feature type="domain" description="Phosphotyrosine protein phosphatase I" evidence="1">
    <location>
        <begin position="13"/>
        <end position="191"/>
    </location>
</feature>
<dbReference type="InterPro" id="IPR036196">
    <property type="entry name" value="Ptyr_pPase_sf"/>
</dbReference>
<dbReference type="EMBL" id="JBIAXI010000008">
    <property type="protein sequence ID" value="MFF4774299.1"/>
    <property type="molecule type" value="Genomic_DNA"/>
</dbReference>
<evidence type="ECO:0000313" key="2">
    <source>
        <dbReference type="EMBL" id="MFF4774299.1"/>
    </source>
</evidence>
<dbReference type="PANTHER" id="PTHR11717:SF31">
    <property type="entry name" value="LOW MOLECULAR WEIGHT PROTEIN-TYROSINE-PHOSPHATASE ETP-RELATED"/>
    <property type="match status" value="1"/>
</dbReference>
<name>A0ABW6V4R5_MICFU</name>
<dbReference type="Pfam" id="PF01451">
    <property type="entry name" value="LMWPc"/>
    <property type="match status" value="1"/>
</dbReference>
<dbReference type="InterPro" id="IPR023485">
    <property type="entry name" value="Ptyr_pPase"/>
</dbReference>
<dbReference type="SUPFAM" id="SSF52788">
    <property type="entry name" value="Phosphotyrosine protein phosphatases I"/>
    <property type="match status" value="1"/>
</dbReference>
<dbReference type="SMART" id="SM00226">
    <property type="entry name" value="LMWPc"/>
    <property type="match status" value="1"/>
</dbReference>
<sequence length="198" mass="20869">MASQADVEADEGFHVLFVCTGNICRSPMAERLARAALGAGSPIRVTSAGTRAAPGMEMPERARQALVRLGGDPGGFASRPLTEELVTGSDLVLAATAEHRAEVAALHPPAVSRVFTIAEFGVLTRSVPAEAITRHEDPVQRARTLVAEAGARRGLVRVDQPDIADPFGRSRRAYRVAGRTIADALSVPLTLLTRSPAS</sequence>
<evidence type="ECO:0000259" key="1">
    <source>
        <dbReference type="SMART" id="SM00226"/>
    </source>
</evidence>
<accession>A0ABW6V4R5</accession>
<dbReference type="RefSeq" id="WP_066939470.1">
    <property type="nucleotide sequence ID" value="NZ_BBYK01000043.1"/>
</dbReference>
<organism evidence="2 3">
    <name type="scientific">Microtetraspora fusca</name>
    <dbReference type="NCBI Taxonomy" id="1997"/>
    <lineage>
        <taxon>Bacteria</taxon>
        <taxon>Bacillati</taxon>
        <taxon>Actinomycetota</taxon>
        <taxon>Actinomycetes</taxon>
        <taxon>Streptosporangiales</taxon>
        <taxon>Streptosporangiaceae</taxon>
        <taxon>Microtetraspora</taxon>
    </lineage>
</organism>
<proteinExistence type="predicted"/>
<dbReference type="InterPro" id="IPR050438">
    <property type="entry name" value="LMW_PTPase"/>
</dbReference>
<gene>
    <name evidence="2" type="ORF">ACFY05_15690</name>
</gene>
<dbReference type="Proteomes" id="UP001602119">
    <property type="component" value="Unassembled WGS sequence"/>
</dbReference>
<dbReference type="Gene3D" id="3.40.50.2300">
    <property type="match status" value="1"/>
</dbReference>
<protein>
    <recommendedName>
        <fullName evidence="1">Phosphotyrosine protein phosphatase I domain-containing protein</fullName>
    </recommendedName>
</protein>
<evidence type="ECO:0000313" key="3">
    <source>
        <dbReference type="Proteomes" id="UP001602119"/>
    </source>
</evidence>